<dbReference type="PANTHER" id="PTHR23355">
    <property type="entry name" value="RIBONUCLEASE"/>
    <property type="match status" value="1"/>
</dbReference>
<dbReference type="GO" id="GO:0006402">
    <property type="term" value="P:mRNA catabolic process"/>
    <property type="evidence" value="ECO:0007669"/>
    <property type="project" value="TreeGrafter"/>
</dbReference>
<evidence type="ECO:0000256" key="8">
    <source>
        <dbReference type="HAMAP-Rule" id="MF_01895"/>
    </source>
</evidence>
<keyword evidence="6 8" id="KW-0269">Exonuclease</keyword>
<dbReference type="Proteomes" id="UP000012040">
    <property type="component" value="Chromosome"/>
</dbReference>
<gene>
    <name evidence="8" type="primary">rnr</name>
    <name evidence="11" type="ORF">A11Q_504</name>
</gene>
<dbReference type="InterPro" id="IPR001900">
    <property type="entry name" value="RNase_II/R"/>
</dbReference>
<dbReference type="HAMAP" id="MF_01895">
    <property type="entry name" value="RNase_R"/>
    <property type="match status" value="1"/>
</dbReference>
<dbReference type="GO" id="GO:0008859">
    <property type="term" value="F:exoribonuclease II activity"/>
    <property type="evidence" value="ECO:0007669"/>
    <property type="project" value="UniProtKB-UniRule"/>
</dbReference>
<feature type="compositionally biased region" description="Basic and acidic residues" evidence="9">
    <location>
        <begin position="759"/>
        <end position="769"/>
    </location>
</feature>
<dbReference type="InterPro" id="IPR011129">
    <property type="entry name" value="CSD"/>
</dbReference>
<dbReference type="AlphaFoldDB" id="M4VNN8"/>
<dbReference type="InterPro" id="IPR004476">
    <property type="entry name" value="RNase_II/RNase_R"/>
</dbReference>
<dbReference type="InterPro" id="IPR022966">
    <property type="entry name" value="RNase_II/R_CS"/>
</dbReference>
<keyword evidence="4 8" id="KW-0540">Nuclease</keyword>
<dbReference type="SUPFAM" id="SSF50249">
    <property type="entry name" value="Nucleic acid-binding proteins"/>
    <property type="match status" value="4"/>
</dbReference>
<dbReference type="SMART" id="SM00316">
    <property type="entry name" value="S1"/>
    <property type="match status" value="1"/>
</dbReference>
<accession>M4VNN8</accession>
<dbReference type="PATRIC" id="fig|1184267.3.peg.512"/>
<evidence type="ECO:0000313" key="11">
    <source>
        <dbReference type="EMBL" id="AGH94724.1"/>
    </source>
</evidence>
<dbReference type="Pfam" id="PF00575">
    <property type="entry name" value="S1"/>
    <property type="match status" value="1"/>
</dbReference>
<evidence type="ECO:0000256" key="3">
    <source>
        <dbReference type="ARBA" id="ARBA00022490"/>
    </source>
</evidence>
<dbReference type="Pfam" id="PF08206">
    <property type="entry name" value="OB_RNB"/>
    <property type="match status" value="1"/>
</dbReference>
<dbReference type="KEGG" id="bex:A11Q_504"/>
<evidence type="ECO:0000256" key="1">
    <source>
        <dbReference type="ARBA" id="ARBA00001849"/>
    </source>
</evidence>
<dbReference type="Gene3D" id="2.40.50.140">
    <property type="entry name" value="Nucleic acid-binding proteins"/>
    <property type="match status" value="2"/>
</dbReference>
<feature type="compositionally biased region" description="Basic and acidic residues" evidence="9">
    <location>
        <begin position="674"/>
        <end position="683"/>
    </location>
</feature>
<dbReference type="InterPro" id="IPR040476">
    <property type="entry name" value="CSD2"/>
</dbReference>
<keyword evidence="7 8" id="KW-0694">RNA-binding</keyword>
<dbReference type="InterPro" id="IPR011805">
    <property type="entry name" value="RNase_R"/>
</dbReference>
<evidence type="ECO:0000259" key="10">
    <source>
        <dbReference type="PROSITE" id="PS50126"/>
    </source>
</evidence>
<dbReference type="STRING" id="1184267.A11Q_504"/>
<dbReference type="EMBL" id="CP003537">
    <property type="protein sequence ID" value="AGH94724.1"/>
    <property type="molecule type" value="Genomic_DNA"/>
</dbReference>
<feature type="compositionally biased region" description="Polar residues" evidence="9">
    <location>
        <begin position="634"/>
        <end position="645"/>
    </location>
</feature>
<proteinExistence type="inferred from homology"/>
<comment type="similarity">
    <text evidence="8">Belongs to the RNR ribonuclease family. RNase R subfamily.</text>
</comment>
<evidence type="ECO:0000256" key="7">
    <source>
        <dbReference type="ARBA" id="ARBA00022884"/>
    </source>
</evidence>
<dbReference type="PROSITE" id="PS01175">
    <property type="entry name" value="RIBONUCLEASE_II"/>
    <property type="match status" value="1"/>
</dbReference>
<feature type="compositionally biased region" description="Basic residues" evidence="9">
    <location>
        <begin position="822"/>
        <end position="836"/>
    </location>
</feature>
<feature type="domain" description="S1 motif" evidence="10">
    <location>
        <begin position="549"/>
        <end position="630"/>
    </location>
</feature>
<feature type="compositionally biased region" description="Basic and acidic residues" evidence="9">
    <location>
        <begin position="653"/>
        <end position="667"/>
    </location>
</feature>
<feature type="region of interest" description="Disordered" evidence="9">
    <location>
        <begin position="631"/>
        <end position="836"/>
    </location>
</feature>
<dbReference type="NCBIfam" id="TIGR00358">
    <property type="entry name" value="3_prime_RNase"/>
    <property type="match status" value="1"/>
</dbReference>
<dbReference type="GO" id="GO:0005829">
    <property type="term" value="C:cytosol"/>
    <property type="evidence" value="ECO:0007669"/>
    <property type="project" value="UniProtKB-ARBA"/>
</dbReference>
<dbReference type="PANTHER" id="PTHR23355:SF9">
    <property type="entry name" value="DIS3-LIKE EXONUCLEASE 2"/>
    <property type="match status" value="1"/>
</dbReference>
<comment type="function">
    <text evidence="8">3'-5' exoribonuclease that releases 5'-nucleoside monophosphates and is involved in maturation of structured RNAs.</text>
</comment>
<dbReference type="SMART" id="SM00357">
    <property type="entry name" value="CSP"/>
    <property type="match status" value="1"/>
</dbReference>
<name>M4VNN8_9BACT</name>
<dbReference type="EC" id="3.1.13.1" evidence="8"/>
<evidence type="ECO:0000256" key="5">
    <source>
        <dbReference type="ARBA" id="ARBA00022801"/>
    </source>
</evidence>
<dbReference type="InterPro" id="IPR012340">
    <property type="entry name" value="NA-bd_OB-fold"/>
</dbReference>
<dbReference type="PROSITE" id="PS50126">
    <property type="entry name" value="S1"/>
    <property type="match status" value="1"/>
</dbReference>
<dbReference type="GO" id="GO:0003723">
    <property type="term" value="F:RNA binding"/>
    <property type="evidence" value="ECO:0007669"/>
    <property type="project" value="UniProtKB-UniRule"/>
</dbReference>
<sequence length="836" mass="94140">MLEGLIKRHPDGFGFFIPDDKEIPDVYVPQHAMKSAMTNDRATITVEKERDGRLRGEIIRITERAQKRVAGKFTRVSDNWGIIKDEGRGWGKDLRIPLDKSKNAKDGELVEAQITQFPDEGNFEGEVLSIIGDASDPLNDIKRIVIGSNIPEHFSKETLAEASVFDKNPSEKDFKGRKDLRDLPIITIDGATAKDFDDAVFVEMTDRGFHLYVAIADVSHYVKVGSSMDKEAYERGTSVYFPNFVIPMLPEGLSNGLCSLNPHVPRLALVADMHFDFTGEMTASTFYEGVIESKARVTYGEAQELIDGSEIEKLDHVKSTIFHCADLAKVLMAKRFKEGSLDLEVPETELVIDGAGNPVDVIRSERLFAHRLIEELMLAANVAVAKFLAKQEIPAFYRVHEVPDGEKISNLQKYMENLGYKAQLEGGKLQKRLTRALQEFSGKPESQIIHILTLRSMSQAKYTPNNLGHFGLGFDFYTHFTSPIRRYPDLIVHRLLKNRILKNSSYNLMSEEDLTTAGTWLSACEQRSAKAERQIQAIKKARFMQNLIGESFEGLISSVTKFGVFVLLREFNIDGLIRLDDLGSDKWEFDEETLTLIAKRSGFKYQMGDTIRVTVSMVDIEQGQINFVREKSASESTAKAHSSTKGSHKAKSKGFDKRSESKGEKFSGGRGKKDKYSFKEKGARKSGAPEAKKGKKKYSDESYESRPQRSARHQHSEKSYQKDPYQKPESENKSATSQIRSISSLVKNFTERSNSSSSERSESGRDYTPKPRYASLSDYLDQRKKGPNDEAKSESKPAFRSTENRKNSEKRRSSENDSGGVRKARSQKSGRGHKSR</sequence>
<comment type="catalytic activity">
    <reaction evidence="1 8">
        <text>Exonucleolytic cleavage in the 3'- to 5'-direction to yield nucleoside 5'-phosphates.</text>
        <dbReference type="EC" id="3.1.13.1"/>
    </reaction>
</comment>
<evidence type="ECO:0000256" key="6">
    <source>
        <dbReference type="ARBA" id="ARBA00022839"/>
    </source>
</evidence>
<keyword evidence="5 8" id="KW-0378">Hydrolase</keyword>
<dbReference type="CDD" id="cd04471">
    <property type="entry name" value="S1_RNase_R"/>
    <property type="match status" value="1"/>
</dbReference>
<feature type="compositionally biased region" description="Basic and acidic residues" evidence="9">
    <location>
        <begin position="697"/>
        <end position="707"/>
    </location>
</feature>
<evidence type="ECO:0000256" key="2">
    <source>
        <dbReference type="ARBA" id="ARBA00004496"/>
    </source>
</evidence>
<keyword evidence="12" id="KW-1185">Reference proteome</keyword>
<evidence type="ECO:0000256" key="4">
    <source>
        <dbReference type="ARBA" id="ARBA00022722"/>
    </source>
</evidence>
<keyword evidence="3 8" id="KW-0963">Cytoplasm</keyword>
<dbReference type="NCBIfam" id="TIGR02063">
    <property type="entry name" value="RNase_R"/>
    <property type="match status" value="1"/>
</dbReference>
<feature type="compositionally biased region" description="Basic and acidic residues" evidence="9">
    <location>
        <begin position="780"/>
        <end position="815"/>
    </location>
</feature>
<comment type="subcellular location">
    <subcellularLocation>
        <location evidence="2 8">Cytoplasm</location>
    </subcellularLocation>
</comment>
<dbReference type="Pfam" id="PF00773">
    <property type="entry name" value="RNB"/>
    <property type="match status" value="1"/>
</dbReference>
<dbReference type="InterPro" id="IPR050180">
    <property type="entry name" value="RNR_Ribonuclease"/>
</dbReference>
<dbReference type="SMART" id="SM00955">
    <property type="entry name" value="RNB"/>
    <property type="match status" value="1"/>
</dbReference>
<dbReference type="InterPro" id="IPR003029">
    <property type="entry name" value="S1_domain"/>
</dbReference>
<dbReference type="HOGENOM" id="CLU_002333_7_3_7"/>
<dbReference type="InterPro" id="IPR013223">
    <property type="entry name" value="RNase_B_OB_dom"/>
</dbReference>
<organism evidence="11 12">
    <name type="scientific">Pseudobdellovibrio exovorus JSS</name>
    <dbReference type="NCBI Taxonomy" id="1184267"/>
    <lineage>
        <taxon>Bacteria</taxon>
        <taxon>Pseudomonadati</taxon>
        <taxon>Bdellovibrionota</taxon>
        <taxon>Bdellovibrionia</taxon>
        <taxon>Bdellovibrionales</taxon>
        <taxon>Pseudobdellovibrionaceae</taxon>
        <taxon>Pseudobdellovibrio</taxon>
    </lineage>
</organism>
<evidence type="ECO:0000256" key="9">
    <source>
        <dbReference type="SAM" id="MobiDB-lite"/>
    </source>
</evidence>
<feature type="compositionally biased region" description="Polar residues" evidence="9">
    <location>
        <begin position="733"/>
        <end position="747"/>
    </location>
</feature>
<dbReference type="eggNOG" id="COG0557">
    <property type="taxonomic scope" value="Bacteria"/>
</dbReference>
<feature type="compositionally biased region" description="Basic and acidic residues" evidence="9">
    <location>
        <begin position="714"/>
        <end position="732"/>
    </location>
</feature>
<protein>
    <recommendedName>
        <fullName evidence="8">Ribonuclease R</fullName>
        <shortName evidence="8">RNase R</shortName>
        <ecNumber evidence="8">3.1.13.1</ecNumber>
    </recommendedName>
</protein>
<dbReference type="Pfam" id="PF17876">
    <property type="entry name" value="CSD2"/>
    <property type="match status" value="1"/>
</dbReference>
<reference evidence="11 12" key="1">
    <citation type="journal article" date="2013" name="ISME J.">
        <title>By their genes ye shall know them: genomic signatures of predatory bacteria.</title>
        <authorList>
            <person name="Pasternak Z."/>
            <person name="Pietrokovski S."/>
            <person name="Rotem O."/>
            <person name="Gophna U."/>
            <person name="Lurie-Weinberger M.N."/>
            <person name="Jurkevitch E."/>
        </authorList>
    </citation>
    <scope>NUCLEOTIDE SEQUENCE [LARGE SCALE GENOMIC DNA]</scope>
    <source>
        <strain evidence="11 12">JSS</strain>
    </source>
</reference>
<evidence type="ECO:0000313" key="12">
    <source>
        <dbReference type="Proteomes" id="UP000012040"/>
    </source>
</evidence>